<keyword evidence="1" id="KW-1133">Transmembrane helix</keyword>
<organism evidence="2 3">
    <name type="scientific">Cardiocondyla obscurior</name>
    <dbReference type="NCBI Taxonomy" id="286306"/>
    <lineage>
        <taxon>Eukaryota</taxon>
        <taxon>Metazoa</taxon>
        <taxon>Ecdysozoa</taxon>
        <taxon>Arthropoda</taxon>
        <taxon>Hexapoda</taxon>
        <taxon>Insecta</taxon>
        <taxon>Pterygota</taxon>
        <taxon>Neoptera</taxon>
        <taxon>Endopterygota</taxon>
        <taxon>Hymenoptera</taxon>
        <taxon>Apocrita</taxon>
        <taxon>Aculeata</taxon>
        <taxon>Formicoidea</taxon>
        <taxon>Formicidae</taxon>
        <taxon>Myrmicinae</taxon>
        <taxon>Cardiocondyla</taxon>
    </lineage>
</organism>
<feature type="transmembrane region" description="Helical" evidence="1">
    <location>
        <begin position="108"/>
        <end position="124"/>
    </location>
</feature>
<comment type="caution">
    <text evidence="2">The sequence shown here is derived from an EMBL/GenBank/DDBJ whole genome shotgun (WGS) entry which is preliminary data.</text>
</comment>
<evidence type="ECO:0000256" key="1">
    <source>
        <dbReference type="SAM" id="Phobius"/>
    </source>
</evidence>
<keyword evidence="1" id="KW-0812">Transmembrane</keyword>
<dbReference type="Proteomes" id="UP001430953">
    <property type="component" value="Unassembled WGS sequence"/>
</dbReference>
<evidence type="ECO:0000313" key="3">
    <source>
        <dbReference type="Proteomes" id="UP001430953"/>
    </source>
</evidence>
<dbReference type="EMBL" id="JADYXP020000017">
    <property type="protein sequence ID" value="KAL0107297.1"/>
    <property type="molecule type" value="Genomic_DNA"/>
</dbReference>
<keyword evidence="3" id="KW-1185">Reference proteome</keyword>
<protein>
    <submittedName>
        <fullName evidence="2">Uncharacterized protein</fullName>
    </submittedName>
</protein>
<gene>
    <name evidence="2" type="ORF">PUN28_015674</name>
</gene>
<proteinExistence type="predicted"/>
<keyword evidence="1" id="KW-0472">Membrane</keyword>
<accession>A0AAW2EVZ8</accession>
<name>A0AAW2EVZ8_9HYME</name>
<dbReference type="AlphaFoldDB" id="A0AAW2EVZ8"/>
<reference evidence="2 3" key="1">
    <citation type="submission" date="2023-03" db="EMBL/GenBank/DDBJ databases">
        <title>High recombination rates correlate with genetic variation in Cardiocondyla obscurior ants.</title>
        <authorList>
            <person name="Errbii M."/>
        </authorList>
    </citation>
    <scope>NUCLEOTIDE SEQUENCE [LARGE SCALE GENOMIC DNA]</scope>
    <source>
        <strain evidence="2">Alpha-2009</strain>
        <tissue evidence="2">Whole body</tissue>
    </source>
</reference>
<evidence type="ECO:0000313" key="2">
    <source>
        <dbReference type="EMBL" id="KAL0107297.1"/>
    </source>
</evidence>
<sequence length="125" mass="14706">MKENKCATLFIAARYSRILNERKDNLIRRAQIILCITLRNQKSRPSPIESAATGNAYVRRYASSLTLTMQDVNYGDHSSLRAFSAKFSKRVLGVREIIDVYRFAKREYAVFFFFILFFFFSLRRL</sequence>